<sequence length="358" mass="41396">MKIEESINVTFDETPPPSKTSPLVDDDLDEEEVIKVTEKKNLENDIEDETLEIDEVVNIKESRNHTLENVTENLNQRTLRLQAQNQSNYFCFISTIEPKNVNEALTDESWIIVMQEELNQFVANDVWELVPQPKNMTIIGTKWVFRNKLDENVARLESIRILLAYACALDFKLFQMDVKSAFLNGFINEGVYVAQPPGFIDFEKLDHVYKLKKALYGLKQAPKSCFPELSNDRCILCDRVMHPRAPYYERKTRSDHGTKRCRSSNPSSSSNVLDHPSSSHHIDENDDKNDDENGEESFHSNTPSPSILINYLSNVFSRVFENPPHENQTMHSYQTEILNHQSQYQDEHRKGLSQSKEL</sequence>
<evidence type="ECO:0000256" key="1">
    <source>
        <dbReference type="SAM" id="MobiDB-lite"/>
    </source>
</evidence>
<dbReference type="InterPro" id="IPR013103">
    <property type="entry name" value="RVT_2"/>
</dbReference>
<feature type="compositionally biased region" description="Acidic residues" evidence="1">
    <location>
        <begin position="284"/>
        <end position="295"/>
    </location>
</feature>
<feature type="domain" description="Reverse transcriptase Ty1/copia-type" evidence="2">
    <location>
        <begin position="153"/>
        <end position="226"/>
    </location>
</feature>
<feature type="compositionally biased region" description="Basic and acidic residues" evidence="1">
    <location>
        <begin position="248"/>
        <end position="258"/>
    </location>
</feature>
<feature type="region of interest" description="Disordered" evidence="1">
    <location>
        <begin position="1"/>
        <end position="24"/>
    </location>
</feature>
<evidence type="ECO:0000313" key="4">
    <source>
        <dbReference type="Proteomes" id="UP001151760"/>
    </source>
</evidence>
<accession>A0ABQ4YK01</accession>
<protein>
    <submittedName>
        <fullName evidence="3">Retrovirus-related pol polyprotein from transposon TNT 1-94</fullName>
    </submittedName>
</protein>
<evidence type="ECO:0000259" key="2">
    <source>
        <dbReference type="Pfam" id="PF07727"/>
    </source>
</evidence>
<name>A0ABQ4YK01_9ASTR</name>
<evidence type="ECO:0000313" key="3">
    <source>
        <dbReference type="EMBL" id="GJS77852.1"/>
    </source>
</evidence>
<proteinExistence type="predicted"/>
<feature type="region of interest" description="Disordered" evidence="1">
    <location>
        <begin position="248"/>
        <end position="305"/>
    </location>
</feature>
<gene>
    <name evidence="3" type="ORF">Tco_0727733</name>
</gene>
<dbReference type="Pfam" id="PF07727">
    <property type="entry name" value="RVT_2"/>
    <property type="match status" value="1"/>
</dbReference>
<reference evidence="3" key="1">
    <citation type="journal article" date="2022" name="Int. J. Mol. Sci.">
        <title>Draft Genome of Tanacetum Coccineum: Genomic Comparison of Closely Related Tanacetum-Family Plants.</title>
        <authorList>
            <person name="Yamashiro T."/>
            <person name="Shiraishi A."/>
            <person name="Nakayama K."/>
            <person name="Satake H."/>
        </authorList>
    </citation>
    <scope>NUCLEOTIDE SEQUENCE</scope>
</reference>
<dbReference type="Proteomes" id="UP001151760">
    <property type="component" value="Unassembled WGS sequence"/>
</dbReference>
<dbReference type="EMBL" id="BQNB010010479">
    <property type="protein sequence ID" value="GJS77852.1"/>
    <property type="molecule type" value="Genomic_DNA"/>
</dbReference>
<keyword evidence="4" id="KW-1185">Reference proteome</keyword>
<reference evidence="3" key="2">
    <citation type="submission" date="2022-01" db="EMBL/GenBank/DDBJ databases">
        <authorList>
            <person name="Yamashiro T."/>
            <person name="Shiraishi A."/>
            <person name="Satake H."/>
            <person name="Nakayama K."/>
        </authorList>
    </citation>
    <scope>NUCLEOTIDE SEQUENCE</scope>
</reference>
<comment type="caution">
    <text evidence="3">The sequence shown here is derived from an EMBL/GenBank/DDBJ whole genome shotgun (WGS) entry which is preliminary data.</text>
</comment>
<organism evidence="3 4">
    <name type="scientific">Tanacetum coccineum</name>
    <dbReference type="NCBI Taxonomy" id="301880"/>
    <lineage>
        <taxon>Eukaryota</taxon>
        <taxon>Viridiplantae</taxon>
        <taxon>Streptophyta</taxon>
        <taxon>Embryophyta</taxon>
        <taxon>Tracheophyta</taxon>
        <taxon>Spermatophyta</taxon>
        <taxon>Magnoliopsida</taxon>
        <taxon>eudicotyledons</taxon>
        <taxon>Gunneridae</taxon>
        <taxon>Pentapetalae</taxon>
        <taxon>asterids</taxon>
        <taxon>campanulids</taxon>
        <taxon>Asterales</taxon>
        <taxon>Asteraceae</taxon>
        <taxon>Asteroideae</taxon>
        <taxon>Anthemideae</taxon>
        <taxon>Anthemidinae</taxon>
        <taxon>Tanacetum</taxon>
    </lineage>
</organism>